<dbReference type="Pfam" id="PF13976">
    <property type="entry name" value="gag_pre-integrs"/>
    <property type="match status" value="1"/>
</dbReference>
<dbReference type="InterPro" id="IPR012337">
    <property type="entry name" value="RNaseH-like_sf"/>
</dbReference>
<evidence type="ECO:0000259" key="6">
    <source>
        <dbReference type="PROSITE" id="PS50994"/>
    </source>
</evidence>
<proteinExistence type="predicted"/>
<dbReference type="InterPro" id="IPR057670">
    <property type="entry name" value="SH3_retrovirus"/>
</dbReference>
<dbReference type="InterPro" id="IPR036397">
    <property type="entry name" value="RNaseH_sf"/>
</dbReference>
<dbReference type="Pfam" id="PF07727">
    <property type="entry name" value="RVT_2"/>
    <property type="match status" value="1"/>
</dbReference>
<dbReference type="Gramene" id="C.cajan_15535.t">
    <property type="protein sequence ID" value="C.cajan_15535.t"/>
    <property type="gene ID" value="C.cajan_15535"/>
</dbReference>
<dbReference type="PANTHER" id="PTHR42648">
    <property type="entry name" value="TRANSPOSASE, PUTATIVE-RELATED"/>
    <property type="match status" value="1"/>
</dbReference>
<dbReference type="SUPFAM" id="SSF53098">
    <property type="entry name" value="Ribonuclease H-like"/>
    <property type="match status" value="1"/>
</dbReference>
<feature type="compositionally biased region" description="Acidic residues" evidence="5">
    <location>
        <begin position="709"/>
        <end position="720"/>
    </location>
</feature>
<feature type="region of interest" description="Disordered" evidence="5">
    <location>
        <begin position="695"/>
        <end position="721"/>
    </location>
</feature>
<gene>
    <name evidence="7" type="ORF">KK1_015980</name>
</gene>
<dbReference type="GO" id="GO:0006508">
    <property type="term" value="P:proteolysis"/>
    <property type="evidence" value="ECO:0007669"/>
    <property type="project" value="UniProtKB-KW"/>
</dbReference>
<accession>A0A151T355</accession>
<dbReference type="GO" id="GO:0004190">
    <property type="term" value="F:aspartic-type endopeptidase activity"/>
    <property type="evidence" value="ECO:0007669"/>
    <property type="project" value="UniProtKB-KW"/>
</dbReference>
<dbReference type="Pfam" id="PF14223">
    <property type="entry name" value="Retrotran_gag_2"/>
    <property type="match status" value="1"/>
</dbReference>
<dbReference type="Pfam" id="PF25597">
    <property type="entry name" value="SH3_retrovirus"/>
    <property type="match status" value="1"/>
</dbReference>
<keyword evidence="4" id="KW-0378">Hydrolase</keyword>
<dbReference type="OMA" id="HADECAK"/>
<organism evidence="7 8">
    <name type="scientific">Cajanus cajan</name>
    <name type="common">Pigeon pea</name>
    <name type="synonym">Cajanus indicus</name>
    <dbReference type="NCBI Taxonomy" id="3821"/>
    <lineage>
        <taxon>Eukaryota</taxon>
        <taxon>Viridiplantae</taxon>
        <taxon>Streptophyta</taxon>
        <taxon>Embryophyta</taxon>
        <taxon>Tracheophyta</taxon>
        <taxon>Spermatophyta</taxon>
        <taxon>Magnoliopsida</taxon>
        <taxon>eudicotyledons</taxon>
        <taxon>Gunneridae</taxon>
        <taxon>Pentapetalae</taxon>
        <taxon>rosids</taxon>
        <taxon>fabids</taxon>
        <taxon>Fabales</taxon>
        <taxon>Fabaceae</taxon>
        <taxon>Papilionoideae</taxon>
        <taxon>50 kb inversion clade</taxon>
        <taxon>NPAAA clade</taxon>
        <taxon>indigoferoid/millettioid clade</taxon>
        <taxon>Phaseoleae</taxon>
        <taxon>Cajanus</taxon>
    </lineage>
</organism>
<dbReference type="InterPro" id="IPR013103">
    <property type="entry name" value="RVT_2"/>
</dbReference>
<dbReference type="PROSITE" id="PS50994">
    <property type="entry name" value="INTEGRASE"/>
    <property type="match status" value="1"/>
</dbReference>
<evidence type="ECO:0000313" key="8">
    <source>
        <dbReference type="Proteomes" id="UP000075243"/>
    </source>
</evidence>
<dbReference type="PANTHER" id="PTHR42648:SF18">
    <property type="entry name" value="RETROTRANSPOSON, UNCLASSIFIED-LIKE PROTEIN"/>
    <property type="match status" value="1"/>
</dbReference>
<name>A0A151T355_CAJCA</name>
<dbReference type="Pfam" id="PF00665">
    <property type="entry name" value="rve"/>
    <property type="match status" value="1"/>
</dbReference>
<dbReference type="GO" id="GO:0003676">
    <property type="term" value="F:nucleic acid binding"/>
    <property type="evidence" value="ECO:0007669"/>
    <property type="project" value="InterPro"/>
</dbReference>
<evidence type="ECO:0000256" key="1">
    <source>
        <dbReference type="ARBA" id="ARBA00022670"/>
    </source>
</evidence>
<reference evidence="7 8" key="1">
    <citation type="journal article" date="2012" name="Nat. Biotechnol.">
        <title>Draft genome sequence of pigeonpea (Cajanus cajan), an orphan legume crop of resource-poor farmers.</title>
        <authorList>
            <person name="Varshney R.K."/>
            <person name="Chen W."/>
            <person name="Li Y."/>
            <person name="Bharti A.K."/>
            <person name="Saxena R.K."/>
            <person name="Schlueter J.A."/>
            <person name="Donoghue M.T."/>
            <person name="Azam S."/>
            <person name="Fan G."/>
            <person name="Whaley A.M."/>
            <person name="Farmer A.D."/>
            <person name="Sheridan J."/>
            <person name="Iwata A."/>
            <person name="Tuteja R."/>
            <person name="Penmetsa R.V."/>
            <person name="Wu W."/>
            <person name="Upadhyaya H.D."/>
            <person name="Yang S.P."/>
            <person name="Shah T."/>
            <person name="Saxena K.B."/>
            <person name="Michael T."/>
            <person name="McCombie W.R."/>
            <person name="Yang B."/>
            <person name="Zhang G."/>
            <person name="Yang H."/>
            <person name="Wang J."/>
            <person name="Spillane C."/>
            <person name="Cook D.R."/>
            <person name="May G.D."/>
            <person name="Xu X."/>
            <person name="Jackson S.A."/>
        </authorList>
    </citation>
    <scope>NUCLEOTIDE SEQUENCE [LARGE SCALE GENOMIC DNA]</scope>
    <source>
        <strain evidence="8">cv. Asha</strain>
    </source>
</reference>
<dbReference type="Pfam" id="PF22936">
    <property type="entry name" value="Pol_BBD"/>
    <property type="match status" value="1"/>
</dbReference>
<evidence type="ECO:0000256" key="5">
    <source>
        <dbReference type="SAM" id="MobiDB-lite"/>
    </source>
</evidence>
<dbReference type="AlphaFoldDB" id="A0A151T355"/>
<dbReference type="InterPro" id="IPR025724">
    <property type="entry name" value="GAG-pre-integrase_dom"/>
</dbReference>
<dbReference type="SUPFAM" id="SSF56672">
    <property type="entry name" value="DNA/RNA polymerases"/>
    <property type="match status" value="1"/>
</dbReference>
<dbReference type="EMBL" id="CM003610">
    <property type="protein sequence ID" value="KYP61490.1"/>
    <property type="molecule type" value="Genomic_DNA"/>
</dbReference>
<dbReference type="InterPro" id="IPR001584">
    <property type="entry name" value="Integrase_cat-core"/>
</dbReference>
<dbReference type="Gene3D" id="3.30.420.10">
    <property type="entry name" value="Ribonuclease H-like superfamily/Ribonuclease H"/>
    <property type="match status" value="1"/>
</dbReference>
<evidence type="ECO:0000256" key="4">
    <source>
        <dbReference type="ARBA" id="ARBA00022801"/>
    </source>
</evidence>
<dbReference type="Proteomes" id="UP000075243">
    <property type="component" value="Chromosome 8"/>
</dbReference>
<evidence type="ECO:0000313" key="7">
    <source>
        <dbReference type="EMBL" id="KYP61490.1"/>
    </source>
</evidence>
<dbReference type="InterPro" id="IPR043502">
    <property type="entry name" value="DNA/RNA_pol_sf"/>
</dbReference>
<sequence>MASGSSSLPPPPVFAGENYDLWAAKMRTYLRAQSLWEVVENGSNPAPLPDNPTMAQIRFHNDEVAKEGRALAIIQAAVHDDVFIKILNLDTAKEAWDKLKEEFQGSERTRRMKVLNLRREFEAIKMKESETVKEFSDRLSKVVTQIRLLGEELSDQRVVEKVLVCLPERFESKISSLEENKDFSQISLAELVNALQATEQRRSLRMEENVEVKCRACNQLGHVEKVCKNKVKLQGQQAQVAEHQEQIEEQLFVASCYSVSNNKEAWLIDSGCTNHMTHDASIFKELDLSYLSKVTIGNGECVDVKGKGVVAVETPSGTKYIYDVLFVPEINLNLLSVGQMLEKNYVLHFEDMKCKIIDPSGCELMTIRMRDKSFPIEWKQTAMHAFPSAVNDSFLWHKRLGHFSYSTLKRMSSNDLVKNLPAIQDNANLCDVCQYGKQRKLPFPKEASWRATEKLQLVHTDVCGPMSTTSLNGSKYFLLFIDDYTRMSWVFFLKKKSDVFANFLKFKFMVENETGLQVKRLRSDNGTEYTAGEFKKFCEQVGIQHQLTVPYTPQQNGVSERKNRTVMEMARCLLFEKGLPKTFWAEAVNTSVYLLNLLPTKALKGNTPFEAWHGRTPSVEHLKVFGCVCYALVPEVKRDKLDQKSEVGIFLGYSSYSKGYRIYNPATKKILVSRNVKFDELSRWNWEKSKAEASNKRQLEVDNLQEQNSESEEQNLDDDDFPVRGTRDLAEIYERCNVAALEPKEYAEAAELEGWRVAMQEEMNMIEKNNTWQLVDRPINQKVIGLKWVYRTKLNYDGSVNKLKARLVVKGYHQQYGVDFLDTFAPVARHDTIRMLVALAAKFGWKIYHFDVKSAFLNGFLEEDIYVDQPEGFQVKGSENKVYKLHKALYGLKQAPRAWYTRIDNYLLQKGFERSENEATLYVKRSQNEVKLIISLYVDDMLVIGSDFDSLRQFKHDMENEFEMSDLGQMNYFLGMEIYQCDAGIFISQRKYVLEILKKFHMEKCKPVDTPLVINEKLSLNDAIAKVDASLYRSLIGSLLYLSATRPDIMFAASLLSRFMHSPSQAHYGAAKRVLRYLKGTTDYGLWFLQNESGELQGYADSDWAGSIDDSKSTSGYVFSFGSGVFTWNSKKQEVVAQSSAEAEYISAAAAANHAIWLRKILCDVKQHQNEATIIWVDNKSAIAIAKNPVQYGRTKHIKVKYHAIREAEKSKEVSLKHCSSENQIADIMTKALSKSKFEMLRSKLGVCKKNLKEEC</sequence>
<protein>
    <submittedName>
        <fullName evidence="7">Retrovirus-related Pol polyprotein from transposon TNT 1-94</fullName>
    </submittedName>
</protein>
<dbReference type="InterPro" id="IPR054722">
    <property type="entry name" value="PolX-like_BBD"/>
</dbReference>
<dbReference type="InterPro" id="IPR039537">
    <property type="entry name" value="Retrotran_Ty1/copia-like"/>
</dbReference>
<dbReference type="GO" id="GO:0015074">
    <property type="term" value="P:DNA integration"/>
    <property type="evidence" value="ECO:0007669"/>
    <property type="project" value="InterPro"/>
</dbReference>
<dbReference type="GO" id="GO:0046872">
    <property type="term" value="F:metal ion binding"/>
    <property type="evidence" value="ECO:0007669"/>
    <property type="project" value="UniProtKB-KW"/>
</dbReference>
<feature type="domain" description="Integrase catalytic" evidence="6">
    <location>
        <begin position="450"/>
        <end position="616"/>
    </location>
</feature>
<keyword evidence="8" id="KW-1185">Reference proteome</keyword>
<keyword evidence="3" id="KW-0064">Aspartyl protease</keyword>
<evidence type="ECO:0000256" key="3">
    <source>
        <dbReference type="ARBA" id="ARBA00022750"/>
    </source>
</evidence>
<keyword evidence="1" id="KW-0645">Protease</keyword>
<keyword evidence="2" id="KW-0479">Metal-binding</keyword>
<evidence type="ECO:0000256" key="2">
    <source>
        <dbReference type="ARBA" id="ARBA00022723"/>
    </source>
</evidence>
<dbReference type="CDD" id="cd09272">
    <property type="entry name" value="RNase_HI_RT_Ty1"/>
    <property type="match status" value="1"/>
</dbReference>